<dbReference type="SUPFAM" id="SSF52540">
    <property type="entry name" value="P-loop containing nucleoside triphosphate hydrolases"/>
    <property type="match status" value="1"/>
</dbReference>
<dbReference type="PROSITE" id="PS50052">
    <property type="entry name" value="GUANYLATE_KINASE_2"/>
    <property type="match status" value="1"/>
</dbReference>
<dbReference type="InterPro" id="IPR020590">
    <property type="entry name" value="Guanylate_kinase_CS"/>
</dbReference>
<keyword evidence="2" id="KW-0808">Transferase</keyword>
<organism evidence="5 6">
    <name type="scientific">Nosema bombycis (strain CQ1 / CVCC 102059)</name>
    <name type="common">Microsporidian parasite</name>
    <name type="synonym">Pebrine of silkworm</name>
    <dbReference type="NCBI Taxonomy" id="578461"/>
    <lineage>
        <taxon>Eukaryota</taxon>
        <taxon>Fungi</taxon>
        <taxon>Fungi incertae sedis</taxon>
        <taxon>Microsporidia</taxon>
        <taxon>Nosematidae</taxon>
        <taxon>Nosema</taxon>
    </lineage>
</organism>
<feature type="domain" description="Guanylate kinase-like" evidence="4">
    <location>
        <begin position="3"/>
        <end position="176"/>
    </location>
</feature>
<reference evidence="5 6" key="1">
    <citation type="journal article" date="2013" name="BMC Genomics">
        <title>Comparative genomics of parasitic silkworm microsporidia reveal an association between genome expansion and host adaptation.</title>
        <authorList>
            <person name="Pan G."/>
            <person name="Xu J."/>
            <person name="Li T."/>
            <person name="Xia Q."/>
            <person name="Liu S.L."/>
            <person name="Zhang G."/>
            <person name="Li S."/>
            <person name="Li C."/>
            <person name="Liu H."/>
            <person name="Yang L."/>
            <person name="Liu T."/>
            <person name="Zhang X."/>
            <person name="Wu Z."/>
            <person name="Fan W."/>
            <person name="Dang X."/>
            <person name="Xiang H."/>
            <person name="Tao M."/>
            <person name="Li Y."/>
            <person name="Hu J."/>
            <person name="Li Z."/>
            <person name="Lin L."/>
            <person name="Luo J."/>
            <person name="Geng L."/>
            <person name="Wang L."/>
            <person name="Long M."/>
            <person name="Wan Y."/>
            <person name="He N."/>
            <person name="Zhang Z."/>
            <person name="Lu C."/>
            <person name="Keeling P.J."/>
            <person name="Wang J."/>
            <person name="Xiang Z."/>
            <person name="Zhou Z."/>
        </authorList>
    </citation>
    <scope>NUCLEOTIDE SEQUENCE [LARGE SCALE GENOMIC DNA]</scope>
    <source>
        <strain evidence="6">CQ1 / CVCC 102059</strain>
    </source>
</reference>
<keyword evidence="6" id="KW-1185">Reference proteome</keyword>
<gene>
    <name evidence="5" type="primary">KGUA</name>
    <name evidence="5" type="ORF">NBO_932g0002</name>
</gene>
<dbReference type="VEuPathDB" id="MicrosporidiaDB:NBO_932g0002"/>
<dbReference type="OMA" id="IFVFTGP"/>
<dbReference type="PANTHER" id="PTHR23117">
    <property type="entry name" value="GUANYLATE KINASE-RELATED"/>
    <property type="match status" value="1"/>
</dbReference>
<keyword evidence="3 5" id="KW-0418">Kinase</keyword>
<evidence type="ECO:0000256" key="3">
    <source>
        <dbReference type="ARBA" id="ARBA00022777"/>
    </source>
</evidence>
<dbReference type="EMBL" id="KB909839">
    <property type="protein sequence ID" value="EOB11696.1"/>
    <property type="molecule type" value="Genomic_DNA"/>
</dbReference>
<proteinExistence type="inferred from homology"/>
<dbReference type="HOGENOM" id="CLU_001715_0_4_1"/>
<dbReference type="PROSITE" id="PS00856">
    <property type="entry name" value="GUANYLATE_KINASE_1"/>
    <property type="match status" value="1"/>
</dbReference>
<dbReference type="Proteomes" id="UP000016927">
    <property type="component" value="Unassembled WGS sequence"/>
</dbReference>
<dbReference type="AlphaFoldDB" id="R0KM15"/>
<evidence type="ECO:0000256" key="2">
    <source>
        <dbReference type="ARBA" id="ARBA00022679"/>
    </source>
</evidence>
<dbReference type="SMART" id="SM00072">
    <property type="entry name" value="GuKc"/>
    <property type="match status" value="1"/>
</dbReference>
<dbReference type="STRING" id="578461.R0KM15"/>
<evidence type="ECO:0000256" key="1">
    <source>
        <dbReference type="ARBA" id="ARBA00005790"/>
    </source>
</evidence>
<name>R0KM15_NOSB1</name>
<sequence>MNTNHILISGPSASGKTTLIRNLLKNYKSLSFSVSHTTRPRREGEVDGKDYHFITVDDFLSLIKNGKILEYTIFNGNYYGTSFSELSSKIPKIFDVEYEGVLHFKNNFPYFKFIFIDCDKETIKGRLSNRGDKEKDIEARLKLYDKFQEIKGEFDKIVMNNKSIEEGLKEIVEYLKLD</sequence>
<dbReference type="OrthoDB" id="6334211at2759"/>
<dbReference type="Pfam" id="PF00625">
    <property type="entry name" value="Guanylate_kin"/>
    <property type="match status" value="1"/>
</dbReference>
<evidence type="ECO:0000259" key="4">
    <source>
        <dbReference type="PROSITE" id="PS50052"/>
    </source>
</evidence>
<dbReference type="InterPro" id="IPR008144">
    <property type="entry name" value="Guanylate_kin-like_dom"/>
</dbReference>
<dbReference type="InterPro" id="IPR027417">
    <property type="entry name" value="P-loop_NTPase"/>
</dbReference>
<evidence type="ECO:0000313" key="5">
    <source>
        <dbReference type="EMBL" id="EOB11696.1"/>
    </source>
</evidence>
<dbReference type="GO" id="GO:0004385">
    <property type="term" value="F:GMP kinase activity"/>
    <property type="evidence" value="ECO:0007669"/>
    <property type="project" value="TreeGrafter"/>
</dbReference>
<comment type="similarity">
    <text evidence="1">Belongs to the guanylate kinase family.</text>
</comment>
<dbReference type="InterPro" id="IPR008145">
    <property type="entry name" value="GK/Ca_channel_bsu"/>
</dbReference>
<dbReference type="Gene3D" id="3.40.50.300">
    <property type="entry name" value="P-loop containing nucleotide triphosphate hydrolases"/>
    <property type="match status" value="1"/>
</dbReference>
<dbReference type="PANTHER" id="PTHR23117:SF13">
    <property type="entry name" value="GUANYLATE KINASE"/>
    <property type="match status" value="1"/>
</dbReference>
<dbReference type="CDD" id="cd00071">
    <property type="entry name" value="GMPK"/>
    <property type="match status" value="1"/>
</dbReference>
<evidence type="ECO:0000313" key="6">
    <source>
        <dbReference type="Proteomes" id="UP000016927"/>
    </source>
</evidence>
<dbReference type="GO" id="GO:0005829">
    <property type="term" value="C:cytosol"/>
    <property type="evidence" value="ECO:0007669"/>
    <property type="project" value="TreeGrafter"/>
</dbReference>
<accession>R0KM15</accession>
<dbReference type="FunFam" id="3.30.63.10:FF:000002">
    <property type="entry name" value="Guanylate kinase 1"/>
    <property type="match status" value="1"/>
</dbReference>
<protein>
    <submittedName>
        <fullName evidence="5">Guanylate kinase</fullName>
    </submittedName>
</protein>